<reference evidence="4 5" key="1">
    <citation type="journal article" date="2016" name="Nat. Commun.">
        <title>Thousands of microbial genomes shed light on interconnected biogeochemical processes in an aquifer system.</title>
        <authorList>
            <person name="Anantharaman K."/>
            <person name="Brown C.T."/>
            <person name="Hug L.A."/>
            <person name="Sharon I."/>
            <person name="Castelle C.J."/>
            <person name="Probst A.J."/>
            <person name="Thomas B.C."/>
            <person name="Singh A."/>
            <person name="Wilkins M.J."/>
            <person name="Karaoz U."/>
            <person name="Brodie E.L."/>
            <person name="Williams K.H."/>
            <person name="Hubbard S.S."/>
            <person name="Banfield J.F."/>
        </authorList>
    </citation>
    <scope>NUCLEOTIDE SEQUENCE [LARGE SCALE GENOMIC DNA]</scope>
</reference>
<evidence type="ECO:0000313" key="5">
    <source>
        <dbReference type="Proteomes" id="UP000176662"/>
    </source>
</evidence>
<name>A0A1G2E287_9BACT</name>
<dbReference type="InterPro" id="IPR036876">
    <property type="entry name" value="UVR_dom_sf"/>
</dbReference>
<sequence>MDKFKLLNKRKYALLPKTSGVYAFKKEKQIIYIGKAANIRERVKNHKKLISQAEKIGYIKTDSEIEALILEASLIKKHRPKYNTIWKDDKNYFFVAMTKEKFPRIFITHQTNQKNKHLGPFVNGSALKQVLTILRKVFPFRTCQTLLKKPCLWYQLYLCPAPCIIKTKNLSQKNAENIFKILRGEKNQVLKNLKKEMKTASKKQDYEKAAKTRNKILYLERIMRNTSILEPQKETLTLQSILKNDKPIDRIEAYDVSNIQGQEATGSMITFIQGKPDKSFYRRFKIKIQGKPNDVAMIKEILSRRLKHQEWPYPDLMLIDGGIAQLNAAIKVKNKSIKAISLAKKENKLFIEGRKKSIPLKSLPREISDLVLHLRDEAHRFAITYHRKLRAKALLPR</sequence>
<dbReference type="Proteomes" id="UP000176662">
    <property type="component" value="Unassembled WGS sequence"/>
</dbReference>
<feature type="domain" description="UVR" evidence="1">
    <location>
        <begin position="187"/>
        <end position="222"/>
    </location>
</feature>
<comment type="caution">
    <text evidence="4">The sequence shown here is derived from an EMBL/GenBank/DDBJ whole genome shotgun (WGS) entry which is preliminary data.</text>
</comment>
<dbReference type="Pfam" id="PF08459">
    <property type="entry name" value="UvrC_RNaseH_dom"/>
    <property type="match status" value="1"/>
</dbReference>
<dbReference type="PROSITE" id="PS50165">
    <property type="entry name" value="UVRC"/>
    <property type="match status" value="1"/>
</dbReference>
<dbReference type="GO" id="GO:0006289">
    <property type="term" value="P:nucleotide-excision repair"/>
    <property type="evidence" value="ECO:0007669"/>
    <property type="project" value="InterPro"/>
</dbReference>
<dbReference type="SMART" id="SM00465">
    <property type="entry name" value="GIYc"/>
    <property type="match status" value="1"/>
</dbReference>
<dbReference type="InterPro" id="IPR001162">
    <property type="entry name" value="UvrC_RNase_H_dom"/>
</dbReference>
<gene>
    <name evidence="4" type="ORF">A2Z68_01370</name>
</gene>
<dbReference type="Pfam" id="PF02151">
    <property type="entry name" value="UVR"/>
    <property type="match status" value="1"/>
</dbReference>
<organism evidence="4 5">
    <name type="scientific">Candidatus Nealsonbacteria bacterium RBG_13_38_11</name>
    <dbReference type="NCBI Taxonomy" id="1801662"/>
    <lineage>
        <taxon>Bacteria</taxon>
        <taxon>Candidatus Nealsoniibacteriota</taxon>
    </lineage>
</organism>
<dbReference type="SUPFAM" id="SSF46600">
    <property type="entry name" value="C-terminal UvrC-binding domain of UvrB"/>
    <property type="match status" value="1"/>
</dbReference>
<evidence type="ECO:0000259" key="1">
    <source>
        <dbReference type="PROSITE" id="PS50151"/>
    </source>
</evidence>
<evidence type="ECO:0000313" key="4">
    <source>
        <dbReference type="EMBL" id="OGZ19371.1"/>
    </source>
</evidence>
<dbReference type="InterPro" id="IPR050066">
    <property type="entry name" value="UvrABC_protein_C"/>
</dbReference>
<evidence type="ECO:0000259" key="2">
    <source>
        <dbReference type="PROSITE" id="PS50164"/>
    </source>
</evidence>
<proteinExistence type="predicted"/>
<dbReference type="Gene3D" id="4.10.860.10">
    <property type="entry name" value="UVR domain"/>
    <property type="match status" value="1"/>
</dbReference>
<evidence type="ECO:0000259" key="3">
    <source>
        <dbReference type="PROSITE" id="PS50165"/>
    </source>
</evidence>
<dbReference type="Pfam" id="PF01541">
    <property type="entry name" value="GIY-YIG"/>
    <property type="match status" value="1"/>
</dbReference>
<dbReference type="PANTHER" id="PTHR30562:SF1">
    <property type="entry name" value="UVRABC SYSTEM PROTEIN C"/>
    <property type="match status" value="1"/>
</dbReference>
<dbReference type="InterPro" id="IPR038476">
    <property type="entry name" value="UvrC_RNase_H_dom_sf"/>
</dbReference>
<dbReference type="InterPro" id="IPR047296">
    <property type="entry name" value="GIY-YIG_UvrC_Cho"/>
</dbReference>
<dbReference type="GO" id="GO:0009380">
    <property type="term" value="C:excinuclease repair complex"/>
    <property type="evidence" value="ECO:0007669"/>
    <property type="project" value="TreeGrafter"/>
</dbReference>
<dbReference type="CDD" id="cd10434">
    <property type="entry name" value="GIY-YIG_UvrC_Cho"/>
    <property type="match status" value="1"/>
</dbReference>
<dbReference type="PROSITE" id="PS50151">
    <property type="entry name" value="UVR"/>
    <property type="match status" value="1"/>
</dbReference>
<dbReference type="PROSITE" id="PS50164">
    <property type="entry name" value="GIY_YIG"/>
    <property type="match status" value="1"/>
</dbReference>
<dbReference type="AlphaFoldDB" id="A0A1G2E287"/>
<dbReference type="SUPFAM" id="SSF82771">
    <property type="entry name" value="GIY-YIG endonuclease"/>
    <property type="match status" value="1"/>
</dbReference>
<dbReference type="Gene3D" id="3.30.420.340">
    <property type="entry name" value="UvrC, RNAse H endonuclease domain"/>
    <property type="match status" value="1"/>
</dbReference>
<feature type="domain" description="UvrC family homology region profile" evidence="3">
    <location>
        <begin position="203"/>
        <end position="332"/>
    </location>
</feature>
<dbReference type="InterPro" id="IPR035901">
    <property type="entry name" value="GIY-YIG_endonuc_sf"/>
</dbReference>
<evidence type="ECO:0008006" key="6">
    <source>
        <dbReference type="Google" id="ProtNLM"/>
    </source>
</evidence>
<protein>
    <recommendedName>
        <fullName evidence="6">Excinuclease ABC subunit C</fullName>
    </recommendedName>
</protein>
<dbReference type="InterPro" id="IPR001943">
    <property type="entry name" value="UVR_dom"/>
</dbReference>
<dbReference type="InterPro" id="IPR000305">
    <property type="entry name" value="GIY-YIG_endonuc"/>
</dbReference>
<dbReference type="EMBL" id="MHLX01000003">
    <property type="protein sequence ID" value="OGZ19371.1"/>
    <property type="molecule type" value="Genomic_DNA"/>
</dbReference>
<dbReference type="Gene3D" id="3.40.1440.10">
    <property type="entry name" value="GIY-YIG endonuclease"/>
    <property type="match status" value="1"/>
</dbReference>
<dbReference type="GO" id="GO:0009381">
    <property type="term" value="F:excinuclease ABC activity"/>
    <property type="evidence" value="ECO:0007669"/>
    <property type="project" value="InterPro"/>
</dbReference>
<accession>A0A1G2E287</accession>
<feature type="domain" description="GIY-YIG" evidence="2">
    <location>
        <begin position="17"/>
        <end position="84"/>
    </location>
</feature>
<dbReference type="PANTHER" id="PTHR30562">
    <property type="entry name" value="UVRC/OXIDOREDUCTASE"/>
    <property type="match status" value="1"/>
</dbReference>